<dbReference type="EMBL" id="DS985250">
    <property type="protein sequence ID" value="EDV22153.1"/>
    <property type="molecule type" value="Genomic_DNA"/>
</dbReference>
<dbReference type="OMA" id="YYNAYQV"/>
<dbReference type="HOGENOM" id="CLU_134641_0_0_1"/>
<gene>
    <name evidence="2" type="ORF">TRIADDRAFT_59357</name>
</gene>
<dbReference type="CTD" id="6756644"/>
<dbReference type="InterPro" id="IPR015019">
    <property type="entry name" value="LAMTOR3"/>
</dbReference>
<proteinExistence type="inferred from homology"/>
<dbReference type="OrthoDB" id="343907at2759"/>
<comment type="similarity">
    <text evidence="1">Belongs to the LAMTOR3 family.</text>
</comment>
<dbReference type="FunFam" id="3.30.450.30:FF:000060">
    <property type="entry name" value="Ragulator complex protein LAMTOR3"/>
    <property type="match status" value="1"/>
</dbReference>
<organism evidence="2 3">
    <name type="scientific">Trichoplax adhaerens</name>
    <name type="common">Trichoplax reptans</name>
    <dbReference type="NCBI Taxonomy" id="10228"/>
    <lineage>
        <taxon>Eukaryota</taxon>
        <taxon>Metazoa</taxon>
        <taxon>Placozoa</taxon>
        <taxon>Uniplacotomia</taxon>
        <taxon>Trichoplacea</taxon>
        <taxon>Trichoplacidae</taxon>
        <taxon>Trichoplax</taxon>
    </lineage>
</organism>
<reference evidence="2 3" key="1">
    <citation type="journal article" date="2008" name="Nature">
        <title>The Trichoplax genome and the nature of placozoans.</title>
        <authorList>
            <person name="Srivastava M."/>
            <person name="Begovic E."/>
            <person name="Chapman J."/>
            <person name="Putnam N.H."/>
            <person name="Hellsten U."/>
            <person name="Kawashima T."/>
            <person name="Kuo A."/>
            <person name="Mitros T."/>
            <person name="Salamov A."/>
            <person name="Carpenter M.L."/>
            <person name="Signorovitch A.Y."/>
            <person name="Moreno M.A."/>
            <person name="Kamm K."/>
            <person name="Grimwood J."/>
            <person name="Schmutz J."/>
            <person name="Shapiro H."/>
            <person name="Grigoriev I.V."/>
            <person name="Buss L.W."/>
            <person name="Schierwater B."/>
            <person name="Dellaporta S.L."/>
            <person name="Rokhsar D.S."/>
        </authorList>
    </citation>
    <scope>NUCLEOTIDE SEQUENCE [LARGE SCALE GENOMIC DNA]</scope>
    <source>
        <strain evidence="2 3">Grell-BS-1999</strain>
    </source>
</reference>
<dbReference type="GO" id="GO:0032008">
    <property type="term" value="P:positive regulation of TOR signaling"/>
    <property type="evidence" value="ECO:0000318"/>
    <property type="project" value="GO_Central"/>
</dbReference>
<name>B3S4V2_TRIAD</name>
<dbReference type="InParanoid" id="B3S4V2"/>
<dbReference type="eggNOG" id="ENOG502RYGZ">
    <property type="taxonomic scope" value="Eukaryota"/>
</dbReference>
<evidence type="ECO:0000313" key="2">
    <source>
        <dbReference type="EMBL" id="EDV22153.1"/>
    </source>
</evidence>
<evidence type="ECO:0000256" key="1">
    <source>
        <dbReference type="ARBA" id="ARBA00005356"/>
    </source>
</evidence>
<dbReference type="SUPFAM" id="SSF103196">
    <property type="entry name" value="Roadblock/LC7 domain"/>
    <property type="match status" value="1"/>
</dbReference>
<dbReference type="Pfam" id="PF08923">
    <property type="entry name" value="MAPKK1_Int"/>
    <property type="match status" value="1"/>
</dbReference>
<dbReference type="PhylomeDB" id="B3S4V2"/>
<accession>B3S4V2</accession>
<sequence>MAEALELKYITPLDELYLIPDGGHSHYHEYGAGNTVDQLQSDLLKLISRIEGLYSVAVSDKDGVPIVYVTSQNIPEVDVKGILPAINGIIDQASKLSITESKSLVAQYKSYQVILINRSPVYISFVTARKVNTGLILTLDDDVMDILGDIKSVIRFTCAQKICAQCFRL</sequence>
<dbReference type="GO" id="GO:0071230">
    <property type="term" value="P:cellular response to amino acid stimulus"/>
    <property type="evidence" value="ECO:0000318"/>
    <property type="project" value="GO_Central"/>
</dbReference>
<dbReference type="RefSeq" id="XP_002115308.1">
    <property type="nucleotide sequence ID" value="XM_002115272.1"/>
</dbReference>
<dbReference type="AlphaFoldDB" id="B3S4V2"/>
<evidence type="ECO:0000313" key="3">
    <source>
        <dbReference type="Proteomes" id="UP000009022"/>
    </source>
</evidence>
<dbReference type="FunCoup" id="B3S4V2">
    <property type="interactions" value="1464"/>
</dbReference>
<dbReference type="SMART" id="SM01278">
    <property type="entry name" value="MAPKK1_Int"/>
    <property type="match status" value="1"/>
</dbReference>
<dbReference type="PANTHER" id="PTHR13378:SF1">
    <property type="entry name" value="RAGULATOR COMPLEX PROTEIN LAMTOR3"/>
    <property type="match status" value="1"/>
</dbReference>
<dbReference type="Proteomes" id="UP000009022">
    <property type="component" value="Unassembled WGS sequence"/>
</dbReference>
<keyword evidence="3" id="KW-1185">Reference proteome</keyword>
<dbReference type="GO" id="GO:0071986">
    <property type="term" value="C:Ragulator complex"/>
    <property type="evidence" value="ECO:0000318"/>
    <property type="project" value="GO_Central"/>
</dbReference>
<dbReference type="STRING" id="10228.B3S4V2"/>
<evidence type="ECO:0008006" key="4">
    <source>
        <dbReference type="Google" id="ProtNLM"/>
    </source>
</evidence>
<protein>
    <recommendedName>
        <fullName evidence="4">Roadblock/LAMTOR2 domain-containing protein</fullName>
    </recommendedName>
</protein>
<dbReference type="GeneID" id="6756644"/>
<dbReference type="Gene3D" id="3.30.450.30">
    <property type="entry name" value="Dynein light chain 2a, cytoplasmic"/>
    <property type="match status" value="1"/>
</dbReference>
<dbReference type="PANTHER" id="PTHR13378">
    <property type="entry name" value="REGULATOR COMPLEX PROTEIN LAMTOR3"/>
    <property type="match status" value="1"/>
</dbReference>
<dbReference type="KEGG" id="tad:TRIADDRAFT_59357"/>